<dbReference type="KEGG" id="mmur:105879932"/>
<evidence type="ECO:0000313" key="2">
    <source>
        <dbReference type="Ensembl" id="ENSMICP00000051640.1"/>
    </source>
</evidence>
<dbReference type="AlphaFoldDB" id="A0A8C6EM07"/>
<proteinExistence type="predicted"/>
<dbReference type="Ensembl" id="ENSMICT00000072953.1">
    <property type="protein sequence ID" value="ENSMICP00000051640.1"/>
    <property type="gene ID" value="ENSMICG00000049260.1"/>
</dbReference>
<reference evidence="2" key="3">
    <citation type="submission" date="2025-09" db="UniProtKB">
        <authorList>
            <consortium name="Ensembl"/>
        </authorList>
    </citation>
    <scope>IDENTIFICATION</scope>
</reference>
<dbReference type="InterPro" id="IPR048377">
    <property type="entry name" value="TEX55_DD"/>
</dbReference>
<keyword evidence="3" id="KW-1185">Reference proteome</keyword>
<feature type="region of interest" description="Disordered" evidence="1">
    <location>
        <begin position="1"/>
        <end position="177"/>
    </location>
</feature>
<name>A0A8C6EM07_MICMU</name>
<dbReference type="Proteomes" id="UP000694394">
    <property type="component" value="Chromosome 1"/>
</dbReference>
<evidence type="ECO:0000313" key="3">
    <source>
        <dbReference type="Proteomes" id="UP000694394"/>
    </source>
</evidence>
<reference evidence="2" key="1">
    <citation type="submission" date="2016-12" db="EMBL/GenBank/DDBJ databases">
        <title>Mouse lemur reference genome and diversity panel.</title>
        <authorList>
            <person name="Harris R."/>
            <person name="Larsen P."/>
            <person name="Liu Y."/>
            <person name="Hughes D.S."/>
            <person name="Murali S."/>
            <person name="Raveendran M."/>
            <person name="Korchina V."/>
            <person name="Wang M."/>
            <person name="Jhangiani S."/>
            <person name="Bandaranaike D."/>
            <person name="Bellair M."/>
            <person name="Blankenburg K."/>
            <person name="Chao H."/>
            <person name="Dahdouli M."/>
            <person name="Dinh H."/>
            <person name="Doddapaneni H."/>
            <person name="English A."/>
            <person name="Firestine M."/>
            <person name="Gnanaolivu R."/>
            <person name="Gross S."/>
            <person name="Hernandez B."/>
            <person name="Javaid M."/>
            <person name="Jayaseelan J."/>
            <person name="Jones J."/>
            <person name="Khan Z."/>
            <person name="Kovar C."/>
            <person name="Kurapati P."/>
            <person name="Le B."/>
            <person name="Lee S."/>
            <person name="Li M."/>
            <person name="Mathew T."/>
            <person name="Narasimhan A."/>
            <person name="Ngo D."/>
            <person name="Nguyen L."/>
            <person name="Okwuonu G."/>
            <person name="Ongeri F."/>
            <person name="Osuji N."/>
            <person name="Pu L.-L."/>
            <person name="Puazo M."/>
            <person name="Quiroz J."/>
            <person name="Raj R."/>
            <person name="Rajbhandari K."/>
            <person name="Reid J.G."/>
            <person name="Santibanez J."/>
            <person name="Sexton D."/>
            <person name="Skinner E."/>
            <person name="Vee V."/>
            <person name="Weissenberger G."/>
            <person name="Wu Y."/>
            <person name="Xin Y."/>
            <person name="Han Y."/>
            <person name="Campbell C."/>
            <person name="Brown A."/>
            <person name="Sullivan B."/>
            <person name="Shelton J."/>
            <person name="Brown S."/>
            <person name="Dudchenko O."/>
            <person name="Machol I."/>
            <person name="Durand N."/>
            <person name="Shamim M."/>
            <person name="Lieberman A."/>
            <person name="Muzny D.M."/>
            <person name="Richards S."/>
            <person name="Yoder A."/>
            <person name="Worley K.C."/>
            <person name="Rogers J."/>
            <person name="Gibbs R.A."/>
        </authorList>
    </citation>
    <scope>NUCLEOTIDE SEQUENCE [LARGE SCALE GENOMIC DNA]</scope>
</reference>
<dbReference type="GO" id="GO:0005634">
    <property type="term" value="C:nucleus"/>
    <property type="evidence" value="ECO:0007669"/>
    <property type="project" value="TreeGrafter"/>
</dbReference>
<feature type="compositionally biased region" description="Polar residues" evidence="1">
    <location>
        <begin position="125"/>
        <end position="136"/>
    </location>
</feature>
<gene>
    <name evidence="2" type="primary">TEX55</name>
</gene>
<dbReference type="Pfam" id="PF17819">
    <property type="entry name" value="Tex55"/>
    <property type="match status" value="1"/>
</dbReference>
<feature type="compositionally biased region" description="Polar residues" evidence="1">
    <location>
        <begin position="100"/>
        <end position="119"/>
    </location>
</feature>
<dbReference type="InterPro" id="IPR040760">
    <property type="entry name" value="Tex55"/>
</dbReference>
<dbReference type="PANTHER" id="PTHR47110">
    <property type="entry name" value="TESTIS-SPECIFIC EXPRESSED PROTEIN 55"/>
    <property type="match status" value="1"/>
</dbReference>
<evidence type="ECO:0000256" key="1">
    <source>
        <dbReference type="SAM" id="MobiDB-lite"/>
    </source>
</evidence>
<dbReference type="PANTHER" id="PTHR47110:SF1">
    <property type="entry name" value="TESTIS-SPECIFIC EXPRESSED PROTEIN 55"/>
    <property type="match status" value="1"/>
</dbReference>
<dbReference type="GeneID" id="105879932"/>
<dbReference type="GeneTree" id="ENSGT00940000154487"/>
<accession>A0A8C6EM07</accession>
<feature type="compositionally biased region" description="Polar residues" evidence="1">
    <location>
        <begin position="19"/>
        <end position="30"/>
    </location>
</feature>
<sequence>MEEPPEEAPAESLEHESTAAPSSAGHTNGQAEDHQNNQAKGEAEDQTDHRIAGQSARKVSGQAELTIFGQADDKVSEGDESETSGQADGVYAADLRAYNQVGQRSFEQTEGKASSQAYNEEQAYNDGQESGLTGQRTPERRSSTLSNRKASRQTDHRMSAERISEQIDNKLPMPSDQGAYEQTGHRMSGQAERRIPEEIDQRTSGLANQGTFEQYDLRSSGLVDHKTPAKTHYRVYGQSPKLPERQADQLPVYEAGSGETDQVYSVEKQYDHTEDHQAYYGTLGRFDNSKNYKEDDYRVQPNTFEYGQTDFNAKLSHEVKDETESTTITQAYNPVDAKSASTFQRKSQGFSQRIPSIPSTLTYISGKGRLQDTETNLDDFQEFQQKKKSRLFSQVYQKRFPSVVYEDPYEVSLRYMEKHGILQIFQQITENLVYEKPEDPLNFMLYQVCNGSKKATFLFPLLYRK</sequence>
<feature type="compositionally biased region" description="Basic and acidic residues" evidence="1">
    <location>
        <begin position="31"/>
        <end position="51"/>
    </location>
</feature>
<dbReference type="EMBL" id="ABDC03001107">
    <property type="status" value="NOT_ANNOTATED_CDS"/>
    <property type="molecule type" value="Genomic_DNA"/>
</dbReference>
<organism evidence="2 3">
    <name type="scientific">Microcebus murinus</name>
    <name type="common">Gray mouse lemur</name>
    <name type="synonym">Lemur murinus</name>
    <dbReference type="NCBI Taxonomy" id="30608"/>
    <lineage>
        <taxon>Eukaryota</taxon>
        <taxon>Metazoa</taxon>
        <taxon>Chordata</taxon>
        <taxon>Craniata</taxon>
        <taxon>Vertebrata</taxon>
        <taxon>Euteleostomi</taxon>
        <taxon>Mammalia</taxon>
        <taxon>Eutheria</taxon>
        <taxon>Euarchontoglires</taxon>
        <taxon>Primates</taxon>
        <taxon>Strepsirrhini</taxon>
        <taxon>Lemuriformes</taxon>
        <taxon>Cheirogaleidae</taxon>
        <taxon>Microcebus</taxon>
    </lineage>
</organism>
<feature type="compositionally biased region" description="Basic and acidic residues" evidence="1">
    <location>
        <begin position="152"/>
        <end position="168"/>
    </location>
</feature>
<dbReference type="CDD" id="cd22975">
    <property type="entry name" value="DD_TEX55"/>
    <property type="match status" value="1"/>
</dbReference>
<reference evidence="2" key="2">
    <citation type="submission" date="2025-08" db="UniProtKB">
        <authorList>
            <consortium name="Ensembl"/>
        </authorList>
    </citation>
    <scope>IDENTIFICATION</scope>
</reference>
<dbReference type="CTD" id="152405"/>
<protein>
    <submittedName>
        <fullName evidence="2">Testis expressed 55</fullName>
    </submittedName>
</protein>
<dbReference type="OrthoDB" id="522106at2759"/>
<dbReference type="SUPFAM" id="SSF47391">
    <property type="entry name" value="Dimerization-anchoring domain of cAMP-dependent PK regulatory subunit"/>
    <property type="match status" value="1"/>
</dbReference>